<dbReference type="InterPro" id="IPR029058">
    <property type="entry name" value="AB_hydrolase_fold"/>
</dbReference>
<comment type="caution">
    <text evidence="2">The sequence shown here is derived from an EMBL/GenBank/DDBJ whole genome shotgun (WGS) entry which is preliminary data.</text>
</comment>
<dbReference type="RefSeq" id="WP_056328837.1">
    <property type="nucleotide sequence ID" value="NZ_WSES01000006.1"/>
</dbReference>
<sequence>MLLDVNGRTAYGYTAGSAPGREAIVFIHGAQNDHSVWTAPARTLAHQGHHVLAVDLPGHGRSAGPALATVEDMAAWLLDLLDAAGIARAVLAGHSMGSLIALEAAARAPARVRALALVGSTWPMKVSDALLETARTNEQAAIDMVNLWSHVAVAPAAPGRPQGTWLAGASRRLMQRLSQLNPDRLFHTDFVACDTYANGGAAAQAIACPTLFVQGRRDVMTPPRSAQGLVAAIPHARVVALDCGHALMTEQPDAVSAALADFVRGLD</sequence>
<evidence type="ECO:0000259" key="1">
    <source>
        <dbReference type="Pfam" id="PF00561"/>
    </source>
</evidence>
<dbReference type="GO" id="GO:0016787">
    <property type="term" value="F:hydrolase activity"/>
    <property type="evidence" value="ECO:0007669"/>
    <property type="project" value="UniProtKB-KW"/>
</dbReference>
<protein>
    <submittedName>
        <fullName evidence="2">Alpha/beta fold hydrolase</fullName>
    </submittedName>
</protein>
<dbReference type="EMBL" id="WSES01000006">
    <property type="protein sequence ID" value="MVW62136.1"/>
    <property type="molecule type" value="Genomic_DNA"/>
</dbReference>
<dbReference type="Proteomes" id="UP000443353">
    <property type="component" value="Unassembled WGS sequence"/>
</dbReference>
<dbReference type="PANTHER" id="PTHR43798">
    <property type="entry name" value="MONOACYLGLYCEROL LIPASE"/>
    <property type="match status" value="1"/>
</dbReference>
<keyword evidence="3" id="KW-1185">Reference proteome</keyword>
<organism evidence="2 3">
    <name type="scientific">Massilia cellulosiltytica</name>
    <dbReference type="NCBI Taxonomy" id="2683234"/>
    <lineage>
        <taxon>Bacteria</taxon>
        <taxon>Pseudomonadati</taxon>
        <taxon>Pseudomonadota</taxon>
        <taxon>Betaproteobacteria</taxon>
        <taxon>Burkholderiales</taxon>
        <taxon>Oxalobacteraceae</taxon>
        <taxon>Telluria group</taxon>
        <taxon>Massilia</taxon>
    </lineage>
</organism>
<evidence type="ECO:0000313" key="2">
    <source>
        <dbReference type="EMBL" id="MVW62136.1"/>
    </source>
</evidence>
<dbReference type="InterPro" id="IPR050266">
    <property type="entry name" value="AB_hydrolase_sf"/>
</dbReference>
<gene>
    <name evidence="2" type="ORF">GPY61_19560</name>
</gene>
<dbReference type="PRINTS" id="PR00412">
    <property type="entry name" value="EPOXHYDRLASE"/>
</dbReference>
<keyword evidence="2" id="KW-0378">Hydrolase</keyword>
<feature type="domain" description="AB hydrolase-1" evidence="1">
    <location>
        <begin position="23"/>
        <end position="249"/>
    </location>
</feature>
<dbReference type="Pfam" id="PF00561">
    <property type="entry name" value="Abhydrolase_1"/>
    <property type="match status" value="1"/>
</dbReference>
<dbReference type="InterPro" id="IPR000639">
    <property type="entry name" value="Epox_hydrolase-like"/>
</dbReference>
<proteinExistence type="predicted"/>
<reference evidence="2 3" key="1">
    <citation type="submission" date="2019-12" db="EMBL/GenBank/DDBJ databases">
        <authorList>
            <person name="Li C."/>
            <person name="Zhao J."/>
        </authorList>
    </citation>
    <scope>NUCLEOTIDE SEQUENCE [LARGE SCALE GENOMIC DNA]</scope>
    <source>
        <strain evidence="2 3">NEAU-DD11</strain>
    </source>
</reference>
<name>A0A7X3G1U2_9BURK</name>
<dbReference type="GO" id="GO:0016020">
    <property type="term" value="C:membrane"/>
    <property type="evidence" value="ECO:0007669"/>
    <property type="project" value="TreeGrafter"/>
</dbReference>
<evidence type="ECO:0000313" key="3">
    <source>
        <dbReference type="Proteomes" id="UP000443353"/>
    </source>
</evidence>
<accession>A0A7X3G1U2</accession>
<dbReference type="SUPFAM" id="SSF53474">
    <property type="entry name" value="alpha/beta-Hydrolases"/>
    <property type="match status" value="1"/>
</dbReference>
<dbReference type="InterPro" id="IPR000073">
    <property type="entry name" value="AB_hydrolase_1"/>
</dbReference>
<dbReference type="PANTHER" id="PTHR43798:SF33">
    <property type="entry name" value="HYDROLASE, PUTATIVE (AFU_ORTHOLOGUE AFUA_2G14860)-RELATED"/>
    <property type="match status" value="1"/>
</dbReference>
<dbReference type="AlphaFoldDB" id="A0A7X3G1U2"/>
<dbReference type="PRINTS" id="PR00111">
    <property type="entry name" value="ABHYDROLASE"/>
</dbReference>
<dbReference type="Gene3D" id="3.40.50.1820">
    <property type="entry name" value="alpha/beta hydrolase"/>
    <property type="match status" value="1"/>
</dbReference>